<dbReference type="InterPro" id="IPR003593">
    <property type="entry name" value="AAA+_ATPase"/>
</dbReference>
<reference evidence="2 3" key="1">
    <citation type="journal article" date="2006" name="Science">
        <title>Genome of rice cluster I archaea -- the key methane producers in the rice rhizosphere.</title>
        <authorList>
            <person name="Erkel C."/>
            <person name="Kube M."/>
            <person name="Reinhardt R."/>
            <person name="Liesack W."/>
        </authorList>
    </citation>
    <scope>NUCLEOTIDE SEQUENCE [LARGE SCALE GENOMIC DNA]</scope>
    <source>
        <strain evidence="3">DSM 22066 / NBRC 105507 / MRE50</strain>
    </source>
</reference>
<dbReference type="Gene3D" id="3.40.50.300">
    <property type="entry name" value="P-loop containing nucleotide triphosphate hydrolases"/>
    <property type="match status" value="1"/>
</dbReference>
<dbReference type="SMART" id="SM00382">
    <property type="entry name" value="AAA"/>
    <property type="match status" value="1"/>
</dbReference>
<dbReference type="InterPro" id="IPR001270">
    <property type="entry name" value="ClpA/B"/>
</dbReference>
<gene>
    <name evidence="2" type="ORF">RCIX2663</name>
</gene>
<name>Q0W1N3_METAR</name>
<dbReference type="InterPro" id="IPR041538">
    <property type="entry name" value="RavA-like_AAA_lid"/>
</dbReference>
<dbReference type="KEGG" id="rci:RCIX2663"/>
<dbReference type="PRINTS" id="PR00300">
    <property type="entry name" value="CLPPROTEASEA"/>
</dbReference>
<dbReference type="eggNOG" id="arCOG00436">
    <property type="taxonomic scope" value="Archaea"/>
</dbReference>
<proteinExistence type="predicted"/>
<dbReference type="CDD" id="cd00009">
    <property type="entry name" value="AAA"/>
    <property type="match status" value="1"/>
</dbReference>
<dbReference type="PANTHER" id="PTHR32204">
    <property type="entry name" value="ATPASE RAVA"/>
    <property type="match status" value="1"/>
</dbReference>
<feature type="domain" description="AAA+ ATPase" evidence="1">
    <location>
        <begin position="42"/>
        <end position="182"/>
    </location>
</feature>
<dbReference type="SUPFAM" id="SSF52540">
    <property type="entry name" value="P-loop containing nucleoside triphosphate hydrolases"/>
    <property type="match status" value="1"/>
</dbReference>
<dbReference type="InterPro" id="IPR050513">
    <property type="entry name" value="RavA_ATPases"/>
</dbReference>
<keyword evidence="3" id="KW-1185">Reference proteome</keyword>
<organism evidence="2 3">
    <name type="scientific">Methanocella arvoryzae (strain DSM 22066 / NBRC 105507 / MRE50)</name>
    <dbReference type="NCBI Taxonomy" id="351160"/>
    <lineage>
        <taxon>Archaea</taxon>
        <taxon>Methanobacteriati</taxon>
        <taxon>Methanobacteriota</taxon>
        <taxon>Stenosarchaea group</taxon>
        <taxon>Methanomicrobia</taxon>
        <taxon>Methanocellales</taxon>
        <taxon>Methanocellaceae</taxon>
        <taxon>Methanocella</taxon>
    </lineage>
</organism>
<evidence type="ECO:0000313" key="2">
    <source>
        <dbReference type="EMBL" id="CAJ37710.1"/>
    </source>
</evidence>
<dbReference type="Pfam" id="PF17868">
    <property type="entry name" value="AAA_lid_8"/>
    <property type="match status" value="1"/>
</dbReference>
<sequence length="475" mass="53756">MSVELCGRVRMAIDVAAIRSDFEQRFVERSTEITCSLLALLSGEHALFLGPPGTAKSMLARSLCEIIDGNYFYYLLTRFTTPEEVFGPLSLKALQADSFSRKTDGFLPDAHIAFLDEIFKANSSILNSFLTVLNERKFHNGRDVIDVPLVSLFGASNELPEDESLEALYDRFLFRCVVSPVREEASFRQMLFGSAQDAGSHHRISLADIRLLQEKAAGMPVDTDVEAIILRARRELAAKQITVSDRRWKKILGVLKVAAAASGRASVDRSMVLLLQHMAWDRPEQRADVRDLVISLAITGGESVEKLIAEIEDLHAYLSKSGCGVFPNTIRCYDCDERITSFERLSDHRKLFPQHKYYDPYRTSLHMRILSFHDLLSILSEDYGWNCAEIQPEQIQRSQAEYARLQRRYRDVCLQVVSGRAVLKRQLRDNVWIDDRDIVDLLDRSEAQARFIEKAGKTLEAAGAMIKLLSESGNE</sequence>
<dbReference type="InterPro" id="IPR027417">
    <property type="entry name" value="P-loop_NTPase"/>
</dbReference>
<dbReference type="Pfam" id="PF20030">
    <property type="entry name" value="bpMoxR"/>
    <property type="match status" value="1"/>
</dbReference>
<protein>
    <submittedName>
        <fullName evidence="2">Predicted ATPase (Chaperonin ClpA/B family)</fullName>
    </submittedName>
</protein>
<dbReference type="EMBL" id="AM114193">
    <property type="protein sequence ID" value="CAJ37710.1"/>
    <property type="molecule type" value="Genomic_DNA"/>
</dbReference>
<evidence type="ECO:0000259" key="1">
    <source>
        <dbReference type="SMART" id="SM00382"/>
    </source>
</evidence>
<evidence type="ECO:0000313" key="3">
    <source>
        <dbReference type="Proteomes" id="UP000000663"/>
    </source>
</evidence>
<dbReference type="PANTHER" id="PTHR32204:SF0">
    <property type="entry name" value="ATPASE RAVA"/>
    <property type="match status" value="1"/>
</dbReference>
<dbReference type="InterPro" id="IPR045427">
    <property type="entry name" value="MoxR"/>
</dbReference>
<dbReference type="STRING" id="351160.RCIX2663"/>
<dbReference type="AlphaFoldDB" id="Q0W1N3"/>
<accession>Q0W1N3</accession>
<dbReference type="Proteomes" id="UP000000663">
    <property type="component" value="Chromosome"/>
</dbReference>
<dbReference type="GO" id="GO:0005524">
    <property type="term" value="F:ATP binding"/>
    <property type="evidence" value="ECO:0007669"/>
    <property type="project" value="InterPro"/>
</dbReference>